<keyword evidence="1" id="KW-1133">Transmembrane helix</keyword>
<dbReference type="CTD" id="20236230"/>
<keyword evidence="2" id="KW-0732">Signal</keyword>
<dbReference type="GeneID" id="20236230"/>
<dbReference type="Pfam" id="PF12815">
    <property type="entry name" value="CTD"/>
    <property type="match status" value="2"/>
</dbReference>
<keyword evidence="1" id="KW-0812">Transmembrane</keyword>
<evidence type="ECO:0000256" key="1">
    <source>
        <dbReference type="SAM" id="Phobius"/>
    </source>
</evidence>
<name>V3ZDA6_LOTGI</name>
<dbReference type="EMBL" id="KB202619">
    <property type="protein sequence ID" value="ESO89093.1"/>
    <property type="molecule type" value="Genomic_DNA"/>
</dbReference>
<dbReference type="Gene3D" id="2.60.40.10">
    <property type="entry name" value="Immunoglobulins"/>
    <property type="match status" value="1"/>
</dbReference>
<organism evidence="4 5">
    <name type="scientific">Lottia gigantea</name>
    <name type="common">Giant owl limpet</name>
    <dbReference type="NCBI Taxonomy" id="225164"/>
    <lineage>
        <taxon>Eukaryota</taxon>
        <taxon>Metazoa</taxon>
        <taxon>Spiralia</taxon>
        <taxon>Lophotrochozoa</taxon>
        <taxon>Mollusca</taxon>
        <taxon>Gastropoda</taxon>
        <taxon>Patellogastropoda</taxon>
        <taxon>Lottioidea</taxon>
        <taxon>Lottiidae</taxon>
        <taxon>Lottia</taxon>
    </lineage>
</organism>
<gene>
    <name evidence="4" type="ORF">LOTGIDRAFT_154173</name>
</gene>
<accession>V3ZDA6</accession>
<dbReference type="STRING" id="225164.V3ZDA6"/>
<feature type="domain" description="Fibronectin type-III" evidence="3">
    <location>
        <begin position="67"/>
        <end position="133"/>
    </location>
</feature>
<dbReference type="InterPro" id="IPR003961">
    <property type="entry name" value="FN3_dom"/>
</dbReference>
<evidence type="ECO:0000259" key="3">
    <source>
        <dbReference type="Pfam" id="PF00041"/>
    </source>
</evidence>
<protein>
    <recommendedName>
        <fullName evidence="3">Fibronectin type-III domain-containing protein</fullName>
    </recommendedName>
</protein>
<proteinExistence type="predicted"/>
<feature type="chain" id="PRO_5004716272" description="Fibronectin type-III domain-containing protein" evidence="2">
    <location>
        <begin position="20"/>
        <end position="481"/>
    </location>
</feature>
<dbReference type="SUPFAM" id="SSF49265">
    <property type="entry name" value="Fibronectin type III"/>
    <property type="match status" value="1"/>
</dbReference>
<evidence type="ECO:0000313" key="5">
    <source>
        <dbReference type="Proteomes" id="UP000030746"/>
    </source>
</evidence>
<dbReference type="Proteomes" id="UP000030746">
    <property type="component" value="Unassembled WGS sequence"/>
</dbReference>
<dbReference type="KEGG" id="lgi:LOTGIDRAFT_154173"/>
<sequence length="481" mass="53773">MDTLPLIIYISILIKTAESLVGSKCKLPTNSCNMEGKSGFTCKSGVCVCDADYYSIEENCERKDDLKPKNISISDITSSSFKLSWIEKIVNSTMRYLILSNKINRTINNGSITSITINGLTPSTQYTNITVEAEIRTRSGTLTVSSEGVTVLTEKEVSSVIPITVAVVLSVLGIFTYILKSVYDRFFSKRLKIVFWNLLLPETKYKGKEVSWEGGCCHNARRIVHHEASRGITLDLKWRIDGFENQNIPVYNIDSNKTTPVYNIDSNKTTPVYNIDSNKTTPVYNIESNKTIPVYNIDSNNTTPVYNIDGNKTIPVYNIDSNKTTPVYNIDSNKTTPVYNIDSNKTTPVYNIDSNKTTPVYNIDSNKTTPVYNIDSNKTTTVYNIDSNKTTPVYNIDSNKTTPVYNIGSNKTTPVYNIDSNKTTPVCRHDKTTPIYNIDSNKTTPVYNIDGNKTIIPVYNIDSNKTIIPVYNIDSNKSASV</sequence>
<reference evidence="4 5" key="1">
    <citation type="journal article" date="2013" name="Nature">
        <title>Insights into bilaterian evolution from three spiralian genomes.</title>
        <authorList>
            <person name="Simakov O."/>
            <person name="Marletaz F."/>
            <person name="Cho S.J."/>
            <person name="Edsinger-Gonzales E."/>
            <person name="Havlak P."/>
            <person name="Hellsten U."/>
            <person name="Kuo D.H."/>
            <person name="Larsson T."/>
            <person name="Lv J."/>
            <person name="Arendt D."/>
            <person name="Savage R."/>
            <person name="Osoegawa K."/>
            <person name="de Jong P."/>
            <person name="Grimwood J."/>
            <person name="Chapman J.A."/>
            <person name="Shapiro H."/>
            <person name="Aerts A."/>
            <person name="Otillar R.P."/>
            <person name="Terry A.Y."/>
            <person name="Boore J.L."/>
            <person name="Grigoriev I.V."/>
            <person name="Lindberg D.R."/>
            <person name="Seaver E.C."/>
            <person name="Weisblat D.A."/>
            <person name="Putnam N.H."/>
            <person name="Rokhsar D.S."/>
        </authorList>
    </citation>
    <scope>NUCLEOTIDE SEQUENCE [LARGE SCALE GENOMIC DNA]</scope>
</reference>
<evidence type="ECO:0000256" key="2">
    <source>
        <dbReference type="SAM" id="SignalP"/>
    </source>
</evidence>
<feature type="signal peptide" evidence="2">
    <location>
        <begin position="1"/>
        <end position="19"/>
    </location>
</feature>
<dbReference type="InterPro" id="IPR036116">
    <property type="entry name" value="FN3_sf"/>
</dbReference>
<evidence type="ECO:0000313" key="4">
    <source>
        <dbReference type="EMBL" id="ESO89093.1"/>
    </source>
</evidence>
<dbReference type="RefSeq" id="XP_009060135.1">
    <property type="nucleotide sequence ID" value="XM_009061887.1"/>
</dbReference>
<keyword evidence="5" id="KW-1185">Reference proteome</keyword>
<dbReference type="OrthoDB" id="6625923at2759"/>
<dbReference type="HOGENOM" id="CLU_567777_0_0_1"/>
<dbReference type="AlphaFoldDB" id="V3ZDA6"/>
<keyword evidence="1" id="KW-0472">Membrane</keyword>
<dbReference type="InterPro" id="IPR013783">
    <property type="entry name" value="Ig-like_fold"/>
</dbReference>
<dbReference type="Pfam" id="PF00041">
    <property type="entry name" value="fn3"/>
    <property type="match status" value="1"/>
</dbReference>
<feature type="transmembrane region" description="Helical" evidence="1">
    <location>
        <begin position="160"/>
        <end position="179"/>
    </location>
</feature>